<gene>
    <name evidence="1" type="ORF">G7067_02915</name>
</gene>
<organism evidence="1 2">
    <name type="scientific">Leucobacter insecticola</name>
    <dbReference type="NCBI Taxonomy" id="2714934"/>
    <lineage>
        <taxon>Bacteria</taxon>
        <taxon>Bacillati</taxon>
        <taxon>Actinomycetota</taxon>
        <taxon>Actinomycetes</taxon>
        <taxon>Micrococcales</taxon>
        <taxon>Microbacteriaceae</taxon>
        <taxon>Leucobacter</taxon>
    </lineage>
</organism>
<dbReference type="EMBL" id="CP049934">
    <property type="protein sequence ID" value="QIM15602.1"/>
    <property type="molecule type" value="Genomic_DNA"/>
</dbReference>
<reference evidence="1 2" key="1">
    <citation type="submission" date="2020-03" db="EMBL/GenBank/DDBJ databases">
        <title>Leucobacter sp. nov., isolated from beetles.</title>
        <authorList>
            <person name="Hyun D.-W."/>
            <person name="Bae J.-W."/>
        </authorList>
    </citation>
    <scope>NUCLEOTIDE SEQUENCE [LARGE SCALE GENOMIC DNA]</scope>
    <source>
        <strain evidence="1 2">HDW9B</strain>
    </source>
</reference>
<accession>A0A6G8FHT7</accession>
<dbReference type="KEGG" id="lins:G7067_02915"/>
<name>A0A6G8FHT7_9MICO</name>
<dbReference type="AlphaFoldDB" id="A0A6G8FHT7"/>
<dbReference type="RefSeq" id="WP_166321850.1">
    <property type="nucleotide sequence ID" value="NZ_CP049934.1"/>
</dbReference>
<evidence type="ECO:0000313" key="2">
    <source>
        <dbReference type="Proteomes" id="UP000501387"/>
    </source>
</evidence>
<sequence length="60" mass="6513">MIGVLRAKDDCLQGFSAFSVRFVVAEVAHCCRGGSLLPRLTSTAETAVPDSRFDGEQQLR</sequence>
<dbReference type="Proteomes" id="UP000501387">
    <property type="component" value="Chromosome"/>
</dbReference>
<protein>
    <submittedName>
        <fullName evidence="1">Uncharacterized protein</fullName>
    </submittedName>
</protein>
<evidence type="ECO:0000313" key="1">
    <source>
        <dbReference type="EMBL" id="QIM15602.1"/>
    </source>
</evidence>
<keyword evidence="2" id="KW-1185">Reference proteome</keyword>
<proteinExistence type="predicted"/>